<protein>
    <submittedName>
        <fullName evidence="5">GntR family transcriptional regulator</fullName>
    </submittedName>
</protein>
<reference evidence="5" key="1">
    <citation type="submission" date="2021-02" db="EMBL/GenBank/DDBJ databases">
        <title>Genome sequence of Rhodospirillales sp. strain TMPK1 isolated from soil.</title>
        <authorList>
            <person name="Nakai R."/>
            <person name="Kusada H."/>
            <person name="Tamaki H."/>
        </authorList>
    </citation>
    <scope>NUCLEOTIDE SEQUENCE</scope>
    <source>
        <strain evidence="5">TMPK1</strain>
    </source>
</reference>
<dbReference type="InterPro" id="IPR011711">
    <property type="entry name" value="GntR_C"/>
</dbReference>
<dbReference type="InterPro" id="IPR000524">
    <property type="entry name" value="Tscrpt_reg_HTH_GntR"/>
</dbReference>
<accession>A0A8S8XK44</accession>
<dbReference type="Proteomes" id="UP000681075">
    <property type="component" value="Unassembled WGS sequence"/>
</dbReference>
<evidence type="ECO:0000313" key="6">
    <source>
        <dbReference type="Proteomes" id="UP000681075"/>
    </source>
</evidence>
<sequence length="260" mass="28952">MVVWGNARQGAPAAVGHPDLPPQRDRVLSRIEAGLDEPIARRVFRELRTAIVTMRIRPGEAVSEQDVADQLGVSRQPVREAFIKLREAGLVSIRPQRGTFVVKISVRQVFDARFVREALELAVVRRAVAELKAADITLLRSNLDEQTAAAADKDPGRFLDLDEAFHRTIALQVGCEHAWRVVEDTKAQMDRVRYLSLADATPVPRLIAQHVAIVDAIEARDVEAAESAVRLHLREILTSLPELATRFPDLFTDDTPANLR</sequence>
<dbReference type="GO" id="GO:0003700">
    <property type="term" value="F:DNA-binding transcription factor activity"/>
    <property type="evidence" value="ECO:0007669"/>
    <property type="project" value="InterPro"/>
</dbReference>
<dbReference type="Pfam" id="PF07729">
    <property type="entry name" value="FCD"/>
    <property type="match status" value="1"/>
</dbReference>
<dbReference type="GO" id="GO:0003677">
    <property type="term" value="F:DNA binding"/>
    <property type="evidence" value="ECO:0007669"/>
    <property type="project" value="UniProtKB-KW"/>
</dbReference>
<dbReference type="Pfam" id="PF00392">
    <property type="entry name" value="GntR"/>
    <property type="match status" value="1"/>
</dbReference>
<dbReference type="InterPro" id="IPR008920">
    <property type="entry name" value="TF_FadR/GntR_C"/>
</dbReference>
<dbReference type="PROSITE" id="PS50949">
    <property type="entry name" value="HTH_GNTR"/>
    <property type="match status" value="1"/>
</dbReference>
<evidence type="ECO:0000256" key="2">
    <source>
        <dbReference type="ARBA" id="ARBA00023125"/>
    </source>
</evidence>
<feature type="domain" description="HTH gntR-type" evidence="4">
    <location>
        <begin position="37"/>
        <end position="104"/>
    </location>
</feature>
<dbReference type="SUPFAM" id="SSF46785">
    <property type="entry name" value="Winged helix' DNA-binding domain"/>
    <property type="match status" value="1"/>
</dbReference>
<keyword evidence="6" id="KW-1185">Reference proteome</keyword>
<evidence type="ECO:0000256" key="1">
    <source>
        <dbReference type="ARBA" id="ARBA00023015"/>
    </source>
</evidence>
<proteinExistence type="predicted"/>
<comment type="caution">
    <text evidence="5">The sequence shown here is derived from an EMBL/GenBank/DDBJ whole genome shotgun (WGS) entry which is preliminary data.</text>
</comment>
<dbReference type="PANTHER" id="PTHR43537">
    <property type="entry name" value="TRANSCRIPTIONAL REGULATOR, GNTR FAMILY"/>
    <property type="match status" value="1"/>
</dbReference>
<dbReference type="InterPro" id="IPR036388">
    <property type="entry name" value="WH-like_DNA-bd_sf"/>
</dbReference>
<evidence type="ECO:0000256" key="3">
    <source>
        <dbReference type="ARBA" id="ARBA00023163"/>
    </source>
</evidence>
<dbReference type="SMART" id="SM00895">
    <property type="entry name" value="FCD"/>
    <property type="match status" value="1"/>
</dbReference>
<gene>
    <name evidence="5" type="ORF">TMPK1_33970</name>
</gene>
<dbReference type="InterPro" id="IPR036390">
    <property type="entry name" value="WH_DNA-bd_sf"/>
</dbReference>
<dbReference type="Gene3D" id="1.10.10.10">
    <property type="entry name" value="Winged helix-like DNA-binding domain superfamily/Winged helix DNA-binding domain"/>
    <property type="match status" value="1"/>
</dbReference>
<keyword evidence="3" id="KW-0804">Transcription</keyword>
<dbReference type="CDD" id="cd07377">
    <property type="entry name" value="WHTH_GntR"/>
    <property type="match status" value="1"/>
</dbReference>
<dbReference type="SMART" id="SM00345">
    <property type="entry name" value="HTH_GNTR"/>
    <property type="match status" value="1"/>
</dbReference>
<evidence type="ECO:0000313" key="5">
    <source>
        <dbReference type="EMBL" id="GIL41160.1"/>
    </source>
</evidence>
<dbReference type="PRINTS" id="PR00035">
    <property type="entry name" value="HTHGNTR"/>
</dbReference>
<dbReference type="PANTHER" id="PTHR43537:SF6">
    <property type="entry name" value="HTH-TYPE TRANSCRIPTIONAL REPRESSOR RSPR"/>
    <property type="match status" value="1"/>
</dbReference>
<dbReference type="EMBL" id="BOPV01000001">
    <property type="protein sequence ID" value="GIL41160.1"/>
    <property type="molecule type" value="Genomic_DNA"/>
</dbReference>
<organism evidence="5 6">
    <name type="scientific">Roseiterribacter gracilis</name>
    <dbReference type="NCBI Taxonomy" id="2812848"/>
    <lineage>
        <taxon>Bacteria</taxon>
        <taxon>Pseudomonadati</taxon>
        <taxon>Pseudomonadota</taxon>
        <taxon>Alphaproteobacteria</taxon>
        <taxon>Rhodospirillales</taxon>
        <taxon>Roseiterribacteraceae</taxon>
        <taxon>Roseiterribacter</taxon>
    </lineage>
</organism>
<dbReference type="Gene3D" id="1.20.120.530">
    <property type="entry name" value="GntR ligand-binding domain-like"/>
    <property type="match status" value="1"/>
</dbReference>
<keyword evidence="1" id="KW-0805">Transcription regulation</keyword>
<keyword evidence="2" id="KW-0238">DNA-binding</keyword>
<dbReference type="SUPFAM" id="SSF48008">
    <property type="entry name" value="GntR ligand-binding domain-like"/>
    <property type="match status" value="1"/>
</dbReference>
<evidence type="ECO:0000259" key="4">
    <source>
        <dbReference type="PROSITE" id="PS50949"/>
    </source>
</evidence>
<name>A0A8S8XK44_9PROT</name>
<dbReference type="AlphaFoldDB" id="A0A8S8XK44"/>